<sequence length="382" mass="43233">MALLMDAGSEPKTNEEIFDLEAISALKESTAIELKEEGNEHVKKGKKHYSDAIDCYTRAINQNALSDSETSIIYSNRAHVNLLIGNYRRALEDAEEAIKLCPTNIKALYRAVKSSLSLNLLDEAKSYCDKGLQTSPDNEEIKKLSKQIDMKKSEHEKRELEVSKALAEAKALVSALEDRQIKIGKAMYQELTGIKKPMLDKSNILHWPVILLYAEVMSSDIIEDFCETDMFSVHLDMISLKHLLLLSSSFRLCLLPNMFSESSPPLTWDTRNLYTRDALELYYEAHSGVRMSKKEILHYLLQGTVASHLEKFGGQDTDDARNSVTSGNGPKWVRVNEKRTLHDILKSPDIIIPAIPVFYVVSKRSSFYKDFKSGNWAPPKIE</sequence>
<keyword evidence="1" id="KW-0677">Repeat</keyword>
<dbReference type="PANTHER" id="PTHR46035:SF1">
    <property type="entry name" value="TETRATRICOPEPTIDE REPEAT PROTEIN 4"/>
    <property type="match status" value="1"/>
</dbReference>
<gene>
    <name evidence="7" type="ORF">ACJIZ3_004434</name>
</gene>
<dbReference type="CDD" id="cd21377">
    <property type="entry name" value="CTWD_Cns1-like"/>
    <property type="match status" value="1"/>
</dbReference>
<dbReference type="Pfam" id="PF13181">
    <property type="entry name" value="TPR_8"/>
    <property type="match status" value="1"/>
</dbReference>
<feature type="domain" description="Cns1/TTC4 wheel" evidence="6">
    <location>
        <begin position="200"/>
        <end position="293"/>
    </location>
</feature>
<evidence type="ECO:0000256" key="1">
    <source>
        <dbReference type="ARBA" id="ARBA00022737"/>
    </source>
</evidence>
<evidence type="ECO:0000313" key="8">
    <source>
        <dbReference type="Proteomes" id="UP001634393"/>
    </source>
</evidence>
<proteinExistence type="inferred from homology"/>
<dbReference type="Pfam" id="PF18972">
    <property type="entry name" value="Wheel"/>
    <property type="match status" value="1"/>
</dbReference>
<protein>
    <recommendedName>
        <fullName evidence="6">Cns1/TTC4 wheel domain-containing protein</fullName>
    </recommendedName>
</protein>
<organism evidence="7 8">
    <name type="scientific">Penstemon smallii</name>
    <dbReference type="NCBI Taxonomy" id="265156"/>
    <lineage>
        <taxon>Eukaryota</taxon>
        <taxon>Viridiplantae</taxon>
        <taxon>Streptophyta</taxon>
        <taxon>Embryophyta</taxon>
        <taxon>Tracheophyta</taxon>
        <taxon>Spermatophyta</taxon>
        <taxon>Magnoliopsida</taxon>
        <taxon>eudicotyledons</taxon>
        <taxon>Gunneridae</taxon>
        <taxon>Pentapetalae</taxon>
        <taxon>asterids</taxon>
        <taxon>lamiids</taxon>
        <taxon>Lamiales</taxon>
        <taxon>Plantaginaceae</taxon>
        <taxon>Cheloneae</taxon>
        <taxon>Penstemon</taxon>
    </lineage>
</organism>
<keyword evidence="8" id="KW-1185">Reference proteome</keyword>
<dbReference type="InterPro" id="IPR019734">
    <property type="entry name" value="TPR_rpt"/>
</dbReference>
<reference evidence="7 8" key="1">
    <citation type="submission" date="2024-12" db="EMBL/GenBank/DDBJ databases">
        <title>The unique morphological basis and parallel evolutionary history of personate flowers in Penstemon.</title>
        <authorList>
            <person name="Depatie T.H."/>
            <person name="Wessinger C.A."/>
        </authorList>
    </citation>
    <scope>NUCLEOTIDE SEQUENCE [LARGE SCALE GENOMIC DNA]</scope>
    <source>
        <strain evidence="7">WTNN_2</strain>
        <tissue evidence="7">Leaf</tissue>
    </source>
</reference>
<dbReference type="SUPFAM" id="SSF48452">
    <property type="entry name" value="TPR-like"/>
    <property type="match status" value="1"/>
</dbReference>
<comment type="caution">
    <text evidence="7">The sequence shown here is derived from an EMBL/GenBank/DDBJ whole genome shotgun (WGS) entry which is preliminary data.</text>
</comment>
<dbReference type="EMBL" id="JBJXBP010000007">
    <property type="protein sequence ID" value="KAL3818529.1"/>
    <property type="molecule type" value="Genomic_DNA"/>
</dbReference>
<dbReference type="PANTHER" id="PTHR46035">
    <property type="entry name" value="TETRATRICOPEPTIDE REPEAT PROTEIN 4"/>
    <property type="match status" value="1"/>
</dbReference>
<accession>A0ABD3S202</accession>
<evidence type="ECO:0000313" key="7">
    <source>
        <dbReference type="EMBL" id="KAL3818529.1"/>
    </source>
</evidence>
<feature type="repeat" description="TPR" evidence="4">
    <location>
        <begin position="71"/>
        <end position="104"/>
    </location>
</feature>
<feature type="coiled-coil region" evidence="5">
    <location>
        <begin position="141"/>
        <end position="170"/>
    </location>
</feature>
<dbReference type="Proteomes" id="UP001634393">
    <property type="component" value="Unassembled WGS sequence"/>
</dbReference>
<dbReference type="PROSITE" id="PS50005">
    <property type="entry name" value="TPR"/>
    <property type="match status" value="1"/>
</dbReference>
<name>A0ABD3S202_9LAMI</name>
<evidence type="ECO:0000256" key="3">
    <source>
        <dbReference type="ARBA" id="ARBA00023602"/>
    </source>
</evidence>
<evidence type="ECO:0000256" key="5">
    <source>
        <dbReference type="SAM" id="Coils"/>
    </source>
</evidence>
<dbReference type="InterPro" id="IPR044059">
    <property type="entry name" value="Csn1/TTC4_wheel"/>
</dbReference>
<keyword evidence="2 4" id="KW-0802">TPR repeat</keyword>
<keyword evidence="5" id="KW-0175">Coiled coil</keyword>
<dbReference type="Gene3D" id="1.25.40.10">
    <property type="entry name" value="Tetratricopeptide repeat domain"/>
    <property type="match status" value="1"/>
</dbReference>
<dbReference type="SMART" id="SM00028">
    <property type="entry name" value="TPR"/>
    <property type="match status" value="3"/>
</dbReference>
<dbReference type="InterPro" id="IPR011990">
    <property type="entry name" value="TPR-like_helical_dom_sf"/>
</dbReference>
<comment type="similarity">
    <text evidence="3">Belongs to the TTC4 family.</text>
</comment>
<evidence type="ECO:0000256" key="4">
    <source>
        <dbReference type="PROSITE-ProRule" id="PRU00339"/>
    </source>
</evidence>
<evidence type="ECO:0000259" key="6">
    <source>
        <dbReference type="Pfam" id="PF18972"/>
    </source>
</evidence>
<dbReference type="AlphaFoldDB" id="A0ABD3S202"/>
<evidence type="ECO:0000256" key="2">
    <source>
        <dbReference type="ARBA" id="ARBA00022803"/>
    </source>
</evidence>